<protein>
    <recommendedName>
        <fullName evidence="6">Pentatricopeptide repeat-containing protein</fullName>
    </recommendedName>
</protein>
<comment type="caution">
    <text evidence="4">The sequence shown here is derived from an EMBL/GenBank/DDBJ whole genome shotgun (WGS) entry which is preliminary data.</text>
</comment>
<dbReference type="OrthoDB" id="185373at2759"/>
<evidence type="ECO:0008006" key="6">
    <source>
        <dbReference type="Google" id="ProtNLM"/>
    </source>
</evidence>
<evidence type="ECO:0000313" key="4">
    <source>
        <dbReference type="EMBL" id="KAG1347032.1"/>
    </source>
</evidence>
<dbReference type="InterPro" id="IPR002885">
    <property type="entry name" value="PPR_rpt"/>
</dbReference>
<dbReference type="AlphaFoldDB" id="A0A8K0N3F5"/>
<proteinExistence type="inferred from homology"/>
<dbReference type="NCBIfam" id="TIGR00756">
    <property type="entry name" value="PPR"/>
    <property type="match status" value="1"/>
</dbReference>
<feature type="repeat" description="PPR" evidence="3">
    <location>
        <begin position="38"/>
        <end position="72"/>
    </location>
</feature>
<dbReference type="PROSITE" id="PS51375">
    <property type="entry name" value="PPR"/>
    <property type="match status" value="1"/>
</dbReference>
<evidence type="ECO:0000256" key="2">
    <source>
        <dbReference type="ARBA" id="ARBA00022737"/>
    </source>
</evidence>
<dbReference type="Proteomes" id="UP000797356">
    <property type="component" value="Chromosome 6"/>
</dbReference>
<dbReference type="Pfam" id="PF13041">
    <property type="entry name" value="PPR_2"/>
    <property type="match status" value="1"/>
</dbReference>
<accession>A0A8K0N3F5</accession>
<reference evidence="4" key="2">
    <citation type="submission" date="2019-07" db="EMBL/GenBank/DDBJ databases">
        <authorList>
            <person name="Yang Y."/>
            <person name="Bocs S."/>
            <person name="Baudouin L."/>
        </authorList>
    </citation>
    <scope>NUCLEOTIDE SEQUENCE</scope>
    <source>
        <tissue evidence="4">Spear leaf of Hainan Tall coconut</tissue>
    </source>
</reference>
<organism evidence="4 5">
    <name type="scientific">Cocos nucifera</name>
    <name type="common">Coconut palm</name>
    <dbReference type="NCBI Taxonomy" id="13894"/>
    <lineage>
        <taxon>Eukaryota</taxon>
        <taxon>Viridiplantae</taxon>
        <taxon>Streptophyta</taxon>
        <taxon>Embryophyta</taxon>
        <taxon>Tracheophyta</taxon>
        <taxon>Spermatophyta</taxon>
        <taxon>Magnoliopsida</taxon>
        <taxon>Liliopsida</taxon>
        <taxon>Arecaceae</taxon>
        <taxon>Arecoideae</taxon>
        <taxon>Cocoseae</taxon>
        <taxon>Attaleinae</taxon>
        <taxon>Cocos</taxon>
    </lineage>
</organism>
<name>A0A8K0N3F5_COCNU</name>
<dbReference type="PANTHER" id="PTHR47941">
    <property type="entry name" value="PENTATRICOPEPTIDE REPEAT-CONTAINING PROTEIN 3, MITOCHONDRIAL"/>
    <property type="match status" value="1"/>
</dbReference>
<reference evidence="4" key="1">
    <citation type="journal article" date="2017" name="Gigascience">
        <title>The genome draft of coconut (Cocos nucifera).</title>
        <authorList>
            <person name="Xiao Y."/>
            <person name="Xu P."/>
            <person name="Fan H."/>
            <person name="Baudouin L."/>
            <person name="Xia W."/>
            <person name="Bocs S."/>
            <person name="Xu J."/>
            <person name="Li Q."/>
            <person name="Guo A."/>
            <person name="Zhou L."/>
            <person name="Li J."/>
            <person name="Wu Y."/>
            <person name="Ma Z."/>
            <person name="Armero A."/>
            <person name="Issali A.E."/>
            <person name="Liu N."/>
            <person name="Peng M."/>
            <person name="Yang Y."/>
        </authorList>
    </citation>
    <scope>NUCLEOTIDE SEQUENCE</scope>
    <source>
        <tissue evidence="4">Spear leaf of Hainan Tall coconut</tissue>
    </source>
</reference>
<dbReference type="Gene3D" id="1.25.40.10">
    <property type="entry name" value="Tetratricopeptide repeat domain"/>
    <property type="match status" value="1"/>
</dbReference>
<evidence type="ECO:0000256" key="1">
    <source>
        <dbReference type="ARBA" id="ARBA00007626"/>
    </source>
</evidence>
<keyword evidence="5" id="KW-1185">Reference proteome</keyword>
<gene>
    <name evidence="4" type="ORF">COCNU_06G008610</name>
</gene>
<keyword evidence="2" id="KW-0677">Repeat</keyword>
<dbReference type="InterPro" id="IPR011990">
    <property type="entry name" value="TPR-like_helical_dom_sf"/>
</dbReference>
<dbReference type="EMBL" id="CM017877">
    <property type="protein sequence ID" value="KAG1347032.1"/>
    <property type="molecule type" value="Genomic_DNA"/>
</dbReference>
<sequence>MLGEMTFGDLPGGLGAGLEGVQAEFLGQIESESFEYQLFVSYTVLMNGLCRDAKVSHAHQLFDRMLGRGLNPHRYSWNVLIHRFYKEGQMRERRSLLQWEIATFFELDCTAPEAWGGCHF</sequence>
<comment type="similarity">
    <text evidence="1">Belongs to the PPR family. P subfamily.</text>
</comment>
<evidence type="ECO:0000256" key="3">
    <source>
        <dbReference type="PROSITE-ProRule" id="PRU00708"/>
    </source>
</evidence>
<evidence type="ECO:0000313" key="5">
    <source>
        <dbReference type="Proteomes" id="UP000797356"/>
    </source>
</evidence>